<feature type="region of interest" description="Disordered" evidence="1">
    <location>
        <begin position="1"/>
        <end position="42"/>
    </location>
</feature>
<dbReference type="PANTHER" id="PTHR43194:SF5">
    <property type="entry name" value="PIMELOYL-[ACYL-CARRIER PROTEIN] METHYL ESTER ESTERASE"/>
    <property type="match status" value="1"/>
</dbReference>
<gene>
    <name evidence="3" type="ORF">ACFOEX_02005</name>
</gene>
<dbReference type="InterPro" id="IPR050228">
    <property type="entry name" value="Carboxylesterase_BioH"/>
</dbReference>
<protein>
    <submittedName>
        <fullName evidence="3">Alpha/beta fold hydrolase</fullName>
    </submittedName>
</protein>
<name>A0ABV7LBG4_9HYPH</name>
<evidence type="ECO:0000259" key="2">
    <source>
        <dbReference type="Pfam" id="PF12697"/>
    </source>
</evidence>
<comment type="caution">
    <text evidence="3">The sequence shown here is derived from an EMBL/GenBank/DDBJ whole genome shotgun (WGS) entry which is preliminary data.</text>
</comment>
<accession>A0ABV7LBG4</accession>
<dbReference type="SUPFAM" id="SSF53474">
    <property type="entry name" value="alpha/beta-Hydrolases"/>
    <property type="match status" value="1"/>
</dbReference>
<keyword evidence="4" id="KW-1185">Reference proteome</keyword>
<proteinExistence type="predicted"/>
<dbReference type="Pfam" id="PF12697">
    <property type="entry name" value="Abhydrolase_6"/>
    <property type="match status" value="1"/>
</dbReference>
<dbReference type="InterPro" id="IPR000073">
    <property type="entry name" value="AB_hydrolase_1"/>
</dbReference>
<evidence type="ECO:0000313" key="3">
    <source>
        <dbReference type="EMBL" id="MFC3265134.1"/>
    </source>
</evidence>
<feature type="compositionally biased region" description="Polar residues" evidence="1">
    <location>
        <begin position="1"/>
        <end position="12"/>
    </location>
</feature>
<dbReference type="RefSeq" id="WP_376831267.1">
    <property type="nucleotide sequence ID" value="NZ_JBHLWR010000006.1"/>
</dbReference>
<dbReference type="EMBL" id="JBHRUV010000012">
    <property type="protein sequence ID" value="MFC3265134.1"/>
    <property type="molecule type" value="Genomic_DNA"/>
</dbReference>
<evidence type="ECO:0000256" key="1">
    <source>
        <dbReference type="SAM" id="MobiDB-lite"/>
    </source>
</evidence>
<reference evidence="4" key="1">
    <citation type="journal article" date="2019" name="Int. J. Syst. Evol. Microbiol.">
        <title>The Global Catalogue of Microorganisms (GCM) 10K type strain sequencing project: providing services to taxonomists for standard genome sequencing and annotation.</title>
        <authorList>
            <consortium name="The Broad Institute Genomics Platform"/>
            <consortium name="The Broad Institute Genome Sequencing Center for Infectious Disease"/>
            <person name="Wu L."/>
            <person name="Ma J."/>
        </authorList>
    </citation>
    <scope>NUCLEOTIDE SEQUENCE [LARGE SCALE GENOMIC DNA]</scope>
    <source>
        <strain evidence="4">CCM 7941</strain>
    </source>
</reference>
<dbReference type="Proteomes" id="UP001595536">
    <property type="component" value="Unassembled WGS sequence"/>
</dbReference>
<dbReference type="InterPro" id="IPR029058">
    <property type="entry name" value="AB_hydrolase_fold"/>
</dbReference>
<sequence length="341" mass="37303">MIRNFGRTTLESPSARPGSAAPQDGARQTPAHPPEWNSPLAPFAGARPPAPAWFEAAIAAAPQRGFIDVRGAAIELLVWGERGRPGLMFLHGNGAHADWWSFIAPFFARDHRVAAISWSGMGNSGHRPHYSLDIFVEEILAGAEAAGLFDNGLPVVVGHSFGGMPLVACAARHGERLKAAVAVDSPLMSPERRRARRARRGPPKEPKPHRVYPTLQEALGRFRFQPPQPCENLYIADFIARGSLKEVPGGFTWKFDPFLWKDYHGGKPHIDLAGARCPLALVFAERSVFLEEDVVNFARETAPPGSPLVMIPEAWHHIMVDQPLAFVSALRGLLAGWPEAR</sequence>
<dbReference type="Gene3D" id="3.40.50.1820">
    <property type="entry name" value="alpha/beta hydrolase"/>
    <property type="match status" value="1"/>
</dbReference>
<dbReference type="GO" id="GO:0016787">
    <property type="term" value="F:hydrolase activity"/>
    <property type="evidence" value="ECO:0007669"/>
    <property type="project" value="UniProtKB-KW"/>
</dbReference>
<feature type="domain" description="AB hydrolase-1" evidence="2">
    <location>
        <begin position="88"/>
        <end position="328"/>
    </location>
</feature>
<evidence type="ECO:0000313" key="4">
    <source>
        <dbReference type="Proteomes" id="UP001595536"/>
    </source>
</evidence>
<feature type="region of interest" description="Disordered" evidence="1">
    <location>
        <begin position="189"/>
        <end position="210"/>
    </location>
</feature>
<keyword evidence="3" id="KW-0378">Hydrolase</keyword>
<dbReference type="PANTHER" id="PTHR43194">
    <property type="entry name" value="HYDROLASE ALPHA/BETA FOLD FAMILY"/>
    <property type="match status" value="1"/>
</dbReference>
<organism evidence="3 4">
    <name type="scientific">Camelimonas abortus</name>
    <dbReference type="NCBI Taxonomy" id="1017184"/>
    <lineage>
        <taxon>Bacteria</taxon>
        <taxon>Pseudomonadati</taxon>
        <taxon>Pseudomonadota</taxon>
        <taxon>Alphaproteobacteria</taxon>
        <taxon>Hyphomicrobiales</taxon>
        <taxon>Chelatococcaceae</taxon>
        <taxon>Camelimonas</taxon>
    </lineage>
</organism>